<dbReference type="InterPro" id="IPR018797">
    <property type="entry name" value="FAM98"/>
</dbReference>
<feature type="region of interest" description="Disordered" evidence="2">
    <location>
        <begin position="114"/>
        <end position="150"/>
    </location>
</feature>
<gene>
    <name evidence="3" type="ORF">AGOR_G00027820</name>
</gene>
<comment type="similarity">
    <text evidence="1">Belongs to the FAM98 family.</text>
</comment>
<dbReference type="AlphaFoldDB" id="A0A8T3E1Z2"/>
<evidence type="ECO:0000256" key="1">
    <source>
        <dbReference type="ARBA" id="ARBA00007218"/>
    </source>
</evidence>
<sequence>MGRDAKIVSALKTLGYPSNTCVNVCVCQELPCPLVSWLVGELRGTCPEVHKGNRQGNVVSAVLGGELRALLEELHCPYTALSTETLTPELLNTATEFLVGELLAERILQYRKHHPEDTLREDNTEKEKREGEDRGVGLEGEGRGGDGAVWDKEGEADIREEIVQLFQVLSLGPSSQLSDAYTEVESRITLLPGGTVAEPLLKTTLNSEQWRKLEQITLALAKDYECRRDMMTKRFQVTLQSFEWGEKGPERSAALSSVQPLSPPSLVPVCLYHCCWQPGRTSRASYLSELDRAQPSIRF</sequence>
<dbReference type="OrthoDB" id="512356at2759"/>
<dbReference type="Pfam" id="PF10239">
    <property type="entry name" value="DUF2465"/>
    <property type="match status" value="1"/>
</dbReference>
<evidence type="ECO:0000256" key="2">
    <source>
        <dbReference type="SAM" id="MobiDB-lite"/>
    </source>
</evidence>
<evidence type="ECO:0000313" key="3">
    <source>
        <dbReference type="EMBL" id="KAI1903499.1"/>
    </source>
</evidence>
<dbReference type="PANTHER" id="PTHR31353">
    <property type="entry name" value="FAM98"/>
    <property type="match status" value="1"/>
</dbReference>
<evidence type="ECO:0000313" key="4">
    <source>
        <dbReference type="Proteomes" id="UP000829720"/>
    </source>
</evidence>
<dbReference type="EMBL" id="JAERUA010000002">
    <property type="protein sequence ID" value="KAI1903499.1"/>
    <property type="molecule type" value="Genomic_DNA"/>
</dbReference>
<accession>A0A8T3E1Z2</accession>
<organism evidence="3 4">
    <name type="scientific">Albula goreensis</name>
    <dbReference type="NCBI Taxonomy" id="1534307"/>
    <lineage>
        <taxon>Eukaryota</taxon>
        <taxon>Metazoa</taxon>
        <taxon>Chordata</taxon>
        <taxon>Craniata</taxon>
        <taxon>Vertebrata</taxon>
        <taxon>Euteleostomi</taxon>
        <taxon>Actinopterygii</taxon>
        <taxon>Neopterygii</taxon>
        <taxon>Teleostei</taxon>
        <taxon>Albuliformes</taxon>
        <taxon>Albulidae</taxon>
        <taxon>Albula</taxon>
    </lineage>
</organism>
<keyword evidence="4" id="KW-1185">Reference proteome</keyword>
<name>A0A8T3E1Z2_9TELE</name>
<dbReference type="PANTHER" id="PTHR31353:SF5">
    <property type="entry name" value="IM:7138535"/>
    <property type="match status" value="1"/>
</dbReference>
<dbReference type="Proteomes" id="UP000829720">
    <property type="component" value="Unassembled WGS sequence"/>
</dbReference>
<reference evidence="3" key="1">
    <citation type="submission" date="2021-01" db="EMBL/GenBank/DDBJ databases">
        <authorList>
            <person name="Zahm M."/>
            <person name="Roques C."/>
            <person name="Cabau C."/>
            <person name="Klopp C."/>
            <person name="Donnadieu C."/>
            <person name="Jouanno E."/>
            <person name="Lampietro C."/>
            <person name="Louis A."/>
            <person name="Herpin A."/>
            <person name="Echchiki A."/>
            <person name="Berthelot C."/>
            <person name="Parey E."/>
            <person name="Roest-Crollius H."/>
            <person name="Braasch I."/>
            <person name="Postlethwait J."/>
            <person name="Bobe J."/>
            <person name="Montfort J."/>
            <person name="Bouchez O."/>
            <person name="Begum T."/>
            <person name="Mejri S."/>
            <person name="Adams A."/>
            <person name="Chen W.-J."/>
            <person name="Guiguen Y."/>
        </authorList>
    </citation>
    <scope>NUCLEOTIDE SEQUENCE</scope>
    <source>
        <tissue evidence="3">Blood</tissue>
    </source>
</reference>
<dbReference type="GO" id="GO:0072669">
    <property type="term" value="C:tRNA-splicing ligase complex"/>
    <property type="evidence" value="ECO:0007669"/>
    <property type="project" value="TreeGrafter"/>
</dbReference>
<comment type="caution">
    <text evidence="3">The sequence shown here is derived from an EMBL/GenBank/DDBJ whole genome shotgun (WGS) entry which is preliminary data.</text>
</comment>
<protein>
    <submittedName>
        <fullName evidence="3">Uncharacterized protein</fullName>
    </submittedName>
</protein>
<proteinExistence type="inferred from homology"/>